<dbReference type="InterPro" id="IPR011032">
    <property type="entry name" value="GroES-like_sf"/>
</dbReference>
<dbReference type="InterPro" id="IPR036291">
    <property type="entry name" value="NAD(P)-bd_dom_sf"/>
</dbReference>
<comment type="caution">
    <text evidence="3">The sequence shown here is derived from an EMBL/GenBank/DDBJ whole genome shotgun (WGS) entry which is preliminary data.</text>
</comment>
<keyword evidence="4" id="KW-1185">Reference proteome</keyword>
<organism evidence="3 4">
    <name type="scientific">Sphingobium algorifonticola</name>
    <dbReference type="NCBI Taxonomy" id="2008318"/>
    <lineage>
        <taxon>Bacteria</taxon>
        <taxon>Pseudomonadati</taxon>
        <taxon>Pseudomonadota</taxon>
        <taxon>Alphaproteobacteria</taxon>
        <taxon>Sphingomonadales</taxon>
        <taxon>Sphingomonadaceae</taxon>
        <taxon>Sphingobium</taxon>
    </lineage>
</organism>
<dbReference type="SMART" id="SM00829">
    <property type="entry name" value="PKS_ER"/>
    <property type="match status" value="1"/>
</dbReference>
<dbReference type="InterPro" id="IPR020843">
    <property type="entry name" value="ER"/>
</dbReference>
<reference evidence="3 4" key="1">
    <citation type="submission" date="2019-01" db="EMBL/GenBank/DDBJ databases">
        <authorList>
            <person name="Chen W.-M."/>
        </authorList>
    </citation>
    <scope>NUCLEOTIDE SEQUENCE [LARGE SCALE GENOMIC DNA]</scope>
    <source>
        <strain evidence="3 4">TLA-22</strain>
    </source>
</reference>
<dbReference type="Proteomes" id="UP000282977">
    <property type="component" value="Unassembled WGS sequence"/>
</dbReference>
<dbReference type="AlphaFoldDB" id="A0A437J5T8"/>
<dbReference type="FunFam" id="3.40.50.720:FF:000121">
    <property type="entry name" value="Prostaglandin reductase 2"/>
    <property type="match status" value="1"/>
</dbReference>
<accession>A0A437J5T8</accession>
<evidence type="ECO:0000259" key="2">
    <source>
        <dbReference type="SMART" id="SM00829"/>
    </source>
</evidence>
<evidence type="ECO:0000256" key="1">
    <source>
        <dbReference type="ARBA" id="ARBA00023002"/>
    </source>
</evidence>
<evidence type="ECO:0000313" key="3">
    <source>
        <dbReference type="EMBL" id="RVT40143.1"/>
    </source>
</evidence>
<dbReference type="OrthoDB" id="9805663at2"/>
<proteinExistence type="predicted"/>
<dbReference type="SUPFAM" id="SSF51735">
    <property type="entry name" value="NAD(P)-binding Rossmann-fold domains"/>
    <property type="match status" value="1"/>
</dbReference>
<sequence>MPEMNRRFLLVARPDGMPKRDDFRLVDAPLPPLAPGQFLIRNHYASLDPAIRGWLDDAPSYLPPVALGDPVRATTVGVVIASEAEGFTPGDWVMGLNGIETHSVAQAGGFTQVVDIDAVPSPTHFLSILGAVGLTAYFGVTEILQPKAGQTLLVSGAAGAVGSLVGQLGKRAGCRVIGIAGGPAKCARLTDDYGFDAAIDYRGKDGEALSAAIGQAAPDGIDLVFENVGGMGLDATLLHINQHATVALCGLISEYNTAHYGTRNLWQLIVKCATIRGFLISEFLDRFPEGAAAMAGLVREGALRFDEHIDEGIDNALPAFLRLFEGSNQGKMILKLA</sequence>
<dbReference type="Pfam" id="PF16884">
    <property type="entry name" value="ADH_N_2"/>
    <property type="match status" value="1"/>
</dbReference>
<dbReference type="SUPFAM" id="SSF50129">
    <property type="entry name" value="GroES-like"/>
    <property type="match status" value="1"/>
</dbReference>
<feature type="domain" description="Enoyl reductase (ER)" evidence="2">
    <location>
        <begin position="19"/>
        <end position="334"/>
    </location>
</feature>
<evidence type="ECO:0000313" key="4">
    <source>
        <dbReference type="Proteomes" id="UP000282977"/>
    </source>
</evidence>
<dbReference type="InterPro" id="IPR041694">
    <property type="entry name" value="ADH_N_2"/>
</dbReference>
<name>A0A437J5T8_9SPHN</name>
<dbReference type="GO" id="GO:0016628">
    <property type="term" value="F:oxidoreductase activity, acting on the CH-CH group of donors, NAD or NADP as acceptor"/>
    <property type="evidence" value="ECO:0007669"/>
    <property type="project" value="InterPro"/>
</dbReference>
<protein>
    <submittedName>
        <fullName evidence="3">NADP-dependent oxidoreductase</fullName>
    </submittedName>
</protein>
<dbReference type="InterPro" id="IPR045010">
    <property type="entry name" value="MDR_fam"/>
</dbReference>
<dbReference type="PANTHER" id="PTHR43205">
    <property type="entry name" value="PROSTAGLANDIN REDUCTASE"/>
    <property type="match status" value="1"/>
</dbReference>
<dbReference type="RefSeq" id="WP_127691239.1">
    <property type="nucleotide sequence ID" value="NZ_RZUL01000004.1"/>
</dbReference>
<dbReference type="InterPro" id="IPR013149">
    <property type="entry name" value="ADH-like_C"/>
</dbReference>
<dbReference type="Gene3D" id="3.40.50.720">
    <property type="entry name" value="NAD(P)-binding Rossmann-like Domain"/>
    <property type="match status" value="1"/>
</dbReference>
<dbReference type="Pfam" id="PF00107">
    <property type="entry name" value="ADH_zinc_N"/>
    <property type="match status" value="1"/>
</dbReference>
<dbReference type="EMBL" id="RZUL01000004">
    <property type="protein sequence ID" value="RVT40143.1"/>
    <property type="molecule type" value="Genomic_DNA"/>
</dbReference>
<dbReference type="Gene3D" id="3.90.180.10">
    <property type="entry name" value="Medium-chain alcohol dehydrogenases, catalytic domain"/>
    <property type="match status" value="1"/>
</dbReference>
<dbReference type="PANTHER" id="PTHR43205:SF7">
    <property type="entry name" value="PROSTAGLANDIN REDUCTASE 1"/>
    <property type="match status" value="1"/>
</dbReference>
<keyword evidence="1" id="KW-0560">Oxidoreductase</keyword>
<dbReference type="CDD" id="cd05288">
    <property type="entry name" value="PGDH"/>
    <property type="match status" value="1"/>
</dbReference>
<gene>
    <name evidence="3" type="ORF">ENE74_12330</name>
</gene>